<feature type="compositionally biased region" description="Basic and acidic residues" evidence="1">
    <location>
        <begin position="18"/>
        <end position="37"/>
    </location>
</feature>
<feature type="region of interest" description="Disordered" evidence="1">
    <location>
        <begin position="70"/>
        <end position="90"/>
    </location>
</feature>
<feature type="region of interest" description="Disordered" evidence="1">
    <location>
        <begin position="1"/>
        <end position="40"/>
    </location>
</feature>
<gene>
    <name evidence="2" type="ORF">SLS59_005126</name>
</gene>
<evidence type="ECO:0000313" key="2">
    <source>
        <dbReference type="EMBL" id="KAL1601960.1"/>
    </source>
</evidence>
<feature type="compositionally biased region" description="Polar residues" evidence="1">
    <location>
        <begin position="107"/>
        <end position="120"/>
    </location>
</feature>
<comment type="caution">
    <text evidence="2">The sequence shown here is derived from an EMBL/GenBank/DDBJ whole genome shotgun (WGS) entry which is preliminary data.</text>
</comment>
<evidence type="ECO:0000313" key="3">
    <source>
        <dbReference type="Proteomes" id="UP001521222"/>
    </source>
</evidence>
<name>A0ABR3RC06_9PLEO</name>
<accession>A0ABR3RC06</accession>
<feature type="region of interest" description="Disordered" evidence="1">
    <location>
        <begin position="105"/>
        <end position="153"/>
    </location>
</feature>
<keyword evidence="3" id="KW-1185">Reference proteome</keyword>
<proteinExistence type="predicted"/>
<organism evidence="2 3">
    <name type="scientific">Nothophoma quercina</name>
    <dbReference type="NCBI Taxonomy" id="749835"/>
    <lineage>
        <taxon>Eukaryota</taxon>
        <taxon>Fungi</taxon>
        <taxon>Dikarya</taxon>
        <taxon>Ascomycota</taxon>
        <taxon>Pezizomycotina</taxon>
        <taxon>Dothideomycetes</taxon>
        <taxon>Pleosporomycetidae</taxon>
        <taxon>Pleosporales</taxon>
        <taxon>Pleosporineae</taxon>
        <taxon>Didymellaceae</taxon>
        <taxon>Nothophoma</taxon>
    </lineage>
</organism>
<protein>
    <submittedName>
        <fullName evidence="2">Uncharacterized protein</fullName>
    </submittedName>
</protein>
<sequence length="195" mass="22201">MDLRPPKLKLSLDVAKTNAERDAEVAAEKQNKSDRYPKNHTTYVDLVSQLRNPTAAETMETWMTTGRKVSLPIGARRPKPKIAQPQRRKFEVTAEEYEQAFDEDMSGSLSGSMAAHQSQVEESEPKVTPIEEEVKDPPEDKGPLVSPEQGVSNAAPQSYLKAVIEHYKHPKEIYQTDRSNEEYLEVFEQWKNETE</sequence>
<dbReference type="Proteomes" id="UP001521222">
    <property type="component" value="Unassembled WGS sequence"/>
</dbReference>
<reference evidence="2 3" key="1">
    <citation type="submission" date="2024-02" db="EMBL/GenBank/DDBJ databases">
        <title>De novo assembly and annotation of 12 fungi associated with fruit tree decline syndrome in Ontario, Canada.</title>
        <authorList>
            <person name="Sulman M."/>
            <person name="Ellouze W."/>
            <person name="Ilyukhin E."/>
        </authorList>
    </citation>
    <scope>NUCLEOTIDE SEQUENCE [LARGE SCALE GENOMIC DNA]</scope>
    <source>
        <strain evidence="2 3">M97-236</strain>
    </source>
</reference>
<dbReference type="EMBL" id="JAKIXB020000015">
    <property type="protein sequence ID" value="KAL1601960.1"/>
    <property type="molecule type" value="Genomic_DNA"/>
</dbReference>
<evidence type="ECO:0000256" key="1">
    <source>
        <dbReference type="SAM" id="MobiDB-lite"/>
    </source>
</evidence>